<reference evidence="12 13" key="1">
    <citation type="submission" date="2018-02" db="EMBL/GenBank/DDBJ databases">
        <title>The genomes of Aspergillus section Nigri reveals drivers in fungal speciation.</title>
        <authorList>
            <consortium name="DOE Joint Genome Institute"/>
            <person name="Vesth T.C."/>
            <person name="Nybo J."/>
            <person name="Theobald S."/>
            <person name="Brandl J."/>
            <person name="Frisvad J.C."/>
            <person name="Nielsen K.F."/>
            <person name="Lyhne E.K."/>
            <person name="Kogle M.E."/>
            <person name="Kuo A."/>
            <person name="Riley R."/>
            <person name="Clum A."/>
            <person name="Nolan M."/>
            <person name="Lipzen A."/>
            <person name="Salamov A."/>
            <person name="Henrissat B."/>
            <person name="Wiebenga A."/>
            <person name="De vries R.P."/>
            <person name="Grigoriev I.V."/>
            <person name="Mortensen U.H."/>
            <person name="Andersen M.R."/>
            <person name="Baker S.E."/>
        </authorList>
    </citation>
    <scope>NUCLEOTIDE SEQUENCE [LARGE SCALE GENOMIC DNA]</scope>
    <source>
        <strain evidence="12 13">CBS 121057</strain>
    </source>
</reference>
<evidence type="ECO:0000256" key="1">
    <source>
        <dbReference type="ARBA" id="ARBA00022450"/>
    </source>
</evidence>
<dbReference type="InterPro" id="IPR020807">
    <property type="entry name" value="PKS_DH"/>
</dbReference>
<dbReference type="InterPro" id="IPR029063">
    <property type="entry name" value="SAM-dependent_MTases_sf"/>
</dbReference>
<evidence type="ECO:0000313" key="13">
    <source>
        <dbReference type="Proteomes" id="UP000248423"/>
    </source>
</evidence>
<dbReference type="STRING" id="1448318.A0A319EUB4"/>
<dbReference type="Gene3D" id="3.40.47.10">
    <property type="match status" value="1"/>
</dbReference>
<dbReference type="InterPro" id="IPR049551">
    <property type="entry name" value="PKS_DH_C"/>
</dbReference>
<dbReference type="InterPro" id="IPR014031">
    <property type="entry name" value="Ketoacyl_synth_C"/>
</dbReference>
<dbReference type="InterPro" id="IPR011032">
    <property type="entry name" value="GroES-like_sf"/>
</dbReference>
<evidence type="ECO:0000256" key="3">
    <source>
        <dbReference type="ARBA" id="ARBA00022603"/>
    </source>
</evidence>
<dbReference type="Gene3D" id="3.40.366.10">
    <property type="entry name" value="Malonyl-Coenzyme A Acyl Carrier Protein, domain 2"/>
    <property type="match status" value="1"/>
</dbReference>
<evidence type="ECO:0000259" key="9">
    <source>
        <dbReference type="PROSITE" id="PS50075"/>
    </source>
</evidence>
<dbReference type="InterPro" id="IPR014043">
    <property type="entry name" value="Acyl_transferase_dom"/>
</dbReference>
<dbReference type="Pfam" id="PF08240">
    <property type="entry name" value="ADH_N"/>
    <property type="match status" value="1"/>
</dbReference>
<dbReference type="PROSITE" id="PS52019">
    <property type="entry name" value="PKS_MFAS_DH"/>
    <property type="match status" value="1"/>
</dbReference>
<organism evidence="12 13">
    <name type="scientific">Aspergillus sclerotiicarbonarius (strain CBS 121057 / IBT 28362)</name>
    <dbReference type="NCBI Taxonomy" id="1448318"/>
    <lineage>
        <taxon>Eukaryota</taxon>
        <taxon>Fungi</taxon>
        <taxon>Dikarya</taxon>
        <taxon>Ascomycota</taxon>
        <taxon>Pezizomycotina</taxon>
        <taxon>Eurotiomycetes</taxon>
        <taxon>Eurotiomycetidae</taxon>
        <taxon>Eurotiales</taxon>
        <taxon>Aspergillaceae</taxon>
        <taxon>Aspergillus</taxon>
        <taxon>Aspergillus subgen. Circumdati</taxon>
    </lineage>
</organism>
<dbReference type="InterPro" id="IPR013154">
    <property type="entry name" value="ADH-like_N"/>
</dbReference>
<dbReference type="SMART" id="SM00827">
    <property type="entry name" value="PKS_AT"/>
    <property type="match status" value="1"/>
</dbReference>
<feature type="region of interest" description="C-terminal hotdog fold" evidence="8">
    <location>
        <begin position="1049"/>
        <end position="1193"/>
    </location>
</feature>
<dbReference type="InterPro" id="IPR009081">
    <property type="entry name" value="PP-bd_ACP"/>
</dbReference>
<dbReference type="Pfam" id="PF00698">
    <property type="entry name" value="Acyl_transf_1"/>
    <property type="match status" value="1"/>
</dbReference>
<dbReference type="InterPro" id="IPR042104">
    <property type="entry name" value="PKS_dehydratase_sf"/>
</dbReference>
<dbReference type="Gene3D" id="3.90.180.10">
    <property type="entry name" value="Medium-chain alcohol dehydrogenases, catalytic domain"/>
    <property type="match status" value="1"/>
</dbReference>
<dbReference type="Gene3D" id="3.10.129.110">
    <property type="entry name" value="Polyketide synthase dehydratase"/>
    <property type="match status" value="1"/>
</dbReference>
<dbReference type="Gene3D" id="3.40.50.150">
    <property type="entry name" value="Vaccinia Virus protein VP39"/>
    <property type="match status" value="1"/>
</dbReference>
<dbReference type="SUPFAM" id="SSF53901">
    <property type="entry name" value="Thiolase-like"/>
    <property type="match status" value="1"/>
</dbReference>
<dbReference type="Pfam" id="PF02801">
    <property type="entry name" value="Ketoacyl-synt_C"/>
    <property type="match status" value="1"/>
</dbReference>
<dbReference type="CDD" id="cd00833">
    <property type="entry name" value="PKS"/>
    <property type="match status" value="1"/>
</dbReference>
<keyword evidence="3" id="KW-0489">Methyltransferase</keyword>
<dbReference type="PANTHER" id="PTHR43775:SF49">
    <property type="entry name" value="SYNTHASE, PUTATIVE (JCVI)-RELATED"/>
    <property type="match status" value="1"/>
</dbReference>
<dbReference type="SMART" id="SM00822">
    <property type="entry name" value="PKS_KR"/>
    <property type="match status" value="1"/>
</dbReference>
<dbReference type="InterPro" id="IPR020841">
    <property type="entry name" value="PKS_Beta-ketoAc_synthase_dom"/>
</dbReference>
<evidence type="ECO:0000313" key="12">
    <source>
        <dbReference type="EMBL" id="PYI11208.1"/>
    </source>
</evidence>
<dbReference type="CDD" id="cd02440">
    <property type="entry name" value="AdoMet_MTases"/>
    <property type="match status" value="1"/>
</dbReference>
<protein>
    <submittedName>
        <fullName evidence="12">Putative polyketide synthase</fullName>
    </submittedName>
</protein>
<evidence type="ECO:0000259" key="10">
    <source>
        <dbReference type="PROSITE" id="PS52004"/>
    </source>
</evidence>
<dbReference type="OrthoDB" id="329835at2759"/>
<dbReference type="GO" id="GO:0004312">
    <property type="term" value="F:fatty acid synthase activity"/>
    <property type="evidence" value="ECO:0007669"/>
    <property type="project" value="TreeGrafter"/>
</dbReference>
<dbReference type="CDD" id="cd05274">
    <property type="entry name" value="KR_FAS_SDR_x"/>
    <property type="match status" value="1"/>
</dbReference>
<dbReference type="GO" id="GO:0006633">
    <property type="term" value="P:fatty acid biosynthetic process"/>
    <property type="evidence" value="ECO:0007669"/>
    <property type="project" value="TreeGrafter"/>
</dbReference>
<dbReference type="CDD" id="cd05195">
    <property type="entry name" value="enoyl_red"/>
    <property type="match status" value="1"/>
</dbReference>
<dbReference type="GO" id="GO:0008168">
    <property type="term" value="F:methyltransferase activity"/>
    <property type="evidence" value="ECO:0007669"/>
    <property type="project" value="UniProtKB-KW"/>
</dbReference>
<dbReference type="InterPro" id="IPR036736">
    <property type="entry name" value="ACP-like_sf"/>
</dbReference>
<dbReference type="PROSITE" id="PS52004">
    <property type="entry name" value="KS3_2"/>
    <property type="match status" value="1"/>
</dbReference>
<dbReference type="SUPFAM" id="SSF52151">
    <property type="entry name" value="FabD/lysophospholipase-like"/>
    <property type="match status" value="1"/>
</dbReference>
<dbReference type="PANTHER" id="PTHR43775">
    <property type="entry name" value="FATTY ACID SYNTHASE"/>
    <property type="match status" value="1"/>
</dbReference>
<dbReference type="SUPFAM" id="SSF50129">
    <property type="entry name" value="GroES-like"/>
    <property type="match status" value="1"/>
</dbReference>
<feature type="region of interest" description="N-terminal hotdog fold" evidence="8">
    <location>
        <begin position="911"/>
        <end position="1039"/>
    </location>
</feature>
<keyword evidence="13" id="KW-1185">Reference proteome</keyword>
<dbReference type="GO" id="GO:0044550">
    <property type="term" value="P:secondary metabolite biosynthetic process"/>
    <property type="evidence" value="ECO:0007669"/>
    <property type="project" value="TreeGrafter"/>
</dbReference>
<dbReference type="SUPFAM" id="SSF55048">
    <property type="entry name" value="Probable ACP-binding domain of malonyl-CoA ACP transacylase"/>
    <property type="match status" value="1"/>
</dbReference>
<dbReference type="InterPro" id="IPR020843">
    <property type="entry name" value="ER"/>
</dbReference>
<evidence type="ECO:0000259" key="11">
    <source>
        <dbReference type="PROSITE" id="PS52019"/>
    </source>
</evidence>
<dbReference type="SMART" id="SM00823">
    <property type="entry name" value="PKS_PP"/>
    <property type="match status" value="1"/>
</dbReference>
<feature type="domain" description="Carrier" evidence="9">
    <location>
        <begin position="2385"/>
        <end position="2463"/>
    </location>
</feature>
<dbReference type="EMBL" id="KZ826318">
    <property type="protein sequence ID" value="PYI11208.1"/>
    <property type="molecule type" value="Genomic_DNA"/>
</dbReference>
<evidence type="ECO:0000256" key="4">
    <source>
        <dbReference type="ARBA" id="ARBA00022679"/>
    </source>
</evidence>
<evidence type="ECO:0000256" key="2">
    <source>
        <dbReference type="ARBA" id="ARBA00022553"/>
    </source>
</evidence>
<dbReference type="Pfam" id="PF21089">
    <property type="entry name" value="PKS_DH_N"/>
    <property type="match status" value="1"/>
</dbReference>
<dbReference type="VEuPathDB" id="FungiDB:BO78DRAFT_446059"/>
<keyword evidence="5" id="KW-0521">NADP</keyword>
<dbReference type="Pfam" id="PF00109">
    <property type="entry name" value="ketoacyl-synt"/>
    <property type="match status" value="1"/>
</dbReference>
<dbReference type="InterPro" id="IPR016035">
    <property type="entry name" value="Acyl_Trfase/lysoPLipase"/>
</dbReference>
<feature type="domain" description="Ketosynthase family 3 (KS3)" evidence="10">
    <location>
        <begin position="24"/>
        <end position="450"/>
    </location>
</feature>
<dbReference type="SUPFAM" id="SSF51735">
    <property type="entry name" value="NAD(P)-binding Rossmann-fold domains"/>
    <property type="match status" value="2"/>
</dbReference>
<dbReference type="Pfam" id="PF16197">
    <property type="entry name" value="KAsynt_C_assoc"/>
    <property type="match status" value="1"/>
</dbReference>
<dbReference type="InterPro" id="IPR020806">
    <property type="entry name" value="PKS_PP-bd"/>
</dbReference>
<dbReference type="InterPro" id="IPR057326">
    <property type="entry name" value="KR_dom"/>
</dbReference>
<dbReference type="InterPro" id="IPR032821">
    <property type="entry name" value="PKS_assoc"/>
</dbReference>
<evidence type="ECO:0000256" key="8">
    <source>
        <dbReference type="PROSITE-ProRule" id="PRU01363"/>
    </source>
</evidence>
<dbReference type="InterPro" id="IPR049552">
    <property type="entry name" value="PKS_DH_N"/>
</dbReference>
<name>A0A319EUB4_ASPSB</name>
<sequence>MRTNGLHKDGTYATEGTEAQGSQAMPIAICGIGLRLPGAIRNDRDLFNFLLNKKDARALVPKDRFNIDSFYHPDGKPGTIITRHGYFLEDVDLTKTDITMFSMTPAEIERLDPHQRILLEVVREAFEGAGESDFRGKNIGTYVGNFTDDWLDLFSKDVIDFSPYHALGKFDFAMANRVAYEYDLRGPRPILILPSSMTIKSACSSSGLALHEAVNAIRAGDCSAAIVSGCNLNIAPGLWVEMTANMTLAPDGSSKSFDASANGYARADGIAALYIKRLDAAIRDGNPVRAVIRSSASNADGRTSGMTMPSSDAQEALIRECYDAVGLSLSETAMIECHGTGTAVGDPMETTAVARCFGDTGVYIGSVKPNLGHGEGVSAITSVAKAVLSLENKTILPNIKFNTPNPAIPWGEGRLTVPTEPLPWPTDRRERISVNCFGIGGSNVHLILDSAASFGLTAEGGIDGHAQRWQLLAFSANHPEALNQVGRHHEEYLGSHSGCLRDMAYTLLERREHLQLRSFCVTNGQEPWDLPPPTRVQSPKEVAFVFTGQGAQWIHMGRELIQEFSQFRESIRSMDKVLQSIEHAQSWTIEGTLVHVQDKTTIRKADLSQPICTALQIALVDLLATWGVQPSAVVGHSSGEIAAAYAAGALSRREAIITAFYRGYVCRQPKVHGGMAAIGLGQKEVAPYLVPGVSIACENSIASTTVSGDVEGLERVMKAIQTDHPNILVRRLQVEIAYHSHQMQPLGADYCELLSKHLSPGAPRIPFFSSVNAKLLRDAEAFGPRYWKDNLENPVLFRTAVTNLMNYFDRDIAHLEIGPHSALRGPLRQIHRERGSSIPYVSTLIRGEHDTASFLRCLGQLYCAGVSVHFPADDAVTVLPDLPTYPWHYEASYWPETRVMSNWRFREHQHHDLLGVRTLESSDLYPTWRNNLRGWDIAWLCDHRVGNDIVFPATAYLTMAGEAIFQLTCSRDYTLREIDFHTAMVLHEKKATELVTTFRKKRLTSGSDSKWYEFSIASHDGSSWNQHCSGYIVNGCAAPAPVASSEKYARKVSASRWYQTMAKVGLNYGPRFTGLDDITASPLERKTTMTVTDQPLPGESLYALHPTTLDLILQSWMVASVQGEYRLLNKLFLPRFIEEFYVSPASHQRIDLHTVAIGPAAMARGESCGVANGRVVYFMRGFTATPLEQSSKEKPTDQTAMTLQWKPDFSFADKSELMRPSGDRSSELQLVERLAVLCMINTRECLVGVHAWQPYFDKYRAWITRILDGLSHTDNPLVSDFAELVLLDPAQRRHAIRDMLEEAKGTTLWAVGEAIRRAHDHVVDVFEGRVGYVDLLFHGDLMSQFYAACGMSDVDDLFHLLGHTKPQLRVLEVGAGTGRLTSKLLPLLTSEFNERLYLTYTISDISSGFFVQCKKRFKQYAALEYKVLDISKDPMEQGFTPGQYDLIVASNVLHATPNITTTLKHCRALLKQDGHLFLDEGCPDRHFMGYIMGLLSGWWLGEDDGREWSPVLSPAGWDTRLREAGFDGVEAMAFDNNPPYHMNASLLAVPIVSVEYPKRITLLTGGHGVCSPLAQAAEAFLRASGTEIDYRAWGEQVPVNQDLISFVDVDLPQPILEAVNEQTLTSFLQMVNNTSQATVLWLTPPSQMTCQNPHAAQILGLARNMRLELASHFAILELEGNHPSTAQAVIQVLRKVQRTRMEPGELDPDLEYSLFNGKIYVPRFHWYSVPNALAGTGPVPDAKALAIRQRGMLQTLHWTGIQLDPLGPDEVEVEMRAVGMNFHDLMTAMSILDGSVELGEGSNSLGMEGTGYVTRVGMNVDHVRIGQRVVVYRPTSSTFATKVRSSSDFCVPCPEGLRDEEAAGMAVAYMTVLWCLVDKGQLQKGQSVLIHSAAGGVGIAALHVARWLGLEIYVTVGNDEKVNFLMEKFQLPRNRIFDSRSESFLHDIMTATNGIGVDAVLNSSSGELLHASWKCVAPNGCMLEIGKRDLVNRGLLDMSQFEANRSYFGVYLTHLVLTNRPAIVRLLKQTMSLYEQGHIHPIHPTTVFDAHRAEDAFRYMQKGLHMGRIVIQFQQGDNLPLEQTPPSPSFKEDRVYLLVGGMGGLGRSVASWMVSAGARHLIFLSRSAGKSQDDQDFVRELNAAGCEVQIQAGDVTNLDTVQRVVRDAPRPVAGVLHMALVLRDVSFREMDEASWQAATRPKIQGAWNLHHSLLGDVDFFVLFGSTNGTIGFHGQTNYAAANSFLDAFVRFRQNLNYPASVIDIGAMGEVGYVSRTPKTAEVLTSLVGRLATEQEFLDCLQLCIARSSTGQNPTNYDNPGQIILGNHSILPMESTENNVFWKRDPRLAIYRNIQKTTTEGDAAESGHLRRFLASIVSDPSQLELPETATRLATEIAHQVSLFLMAADHEIEVSQTLTEVGVDSLVAMEVRNWWKQALGVEVSVLELRDGGSFQRLGELAVQRLKEKYIKAT</sequence>
<dbReference type="InterPro" id="IPR013217">
    <property type="entry name" value="Methyltransf_12"/>
</dbReference>
<dbReference type="InterPro" id="IPR016036">
    <property type="entry name" value="Malonyl_transacylase_ACP-bd"/>
</dbReference>
<keyword evidence="4" id="KW-0808">Transferase</keyword>
<dbReference type="InterPro" id="IPR050091">
    <property type="entry name" value="PKS_NRPS_Biosynth_Enz"/>
</dbReference>
<feature type="active site" description="Proton donor; for dehydratase activity" evidence="8">
    <location>
        <position position="1110"/>
    </location>
</feature>
<dbReference type="Gene3D" id="1.10.1200.10">
    <property type="entry name" value="ACP-like"/>
    <property type="match status" value="1"/>
</dbReference>
<dbReference type="Pfam" id="PF13602">
    <property type="entry name" value="ADH_zinc_N_2"/>
    <property type="match status" value="1"/>
</dbReference>
<evidence type="ECO:0000256" key="6">
    <source>
        <dbReference type="ARBA" id="ARBA00023268"/>
    </source>
</evidence>
<dbReference type="Pfam" id="PF08659">
    <property type="entry name" value="KR"/>
    <property type="match status" value="1"/>
</dbReference>
<dbReference type="SMART" id="SM00826">
    <property type="entry name" value="PKS_DH"/>
    <property type="match status" value="1"/>
</dbReference>
<dbReference type="InterPro" id="IPR049900">
    <property type="entry name" value="PKS_mFAS_DH"/>
</dbReference>
<dbReference type="InterPro" id="IPR014030">
    <property type="entry name" value="Ketoacyl_synth_N"/>
</dbReference>
<dbReference type="Pfam" id="PF14765">
    <property type="entry name" value="PS-DH"/>
    <property type="match status" value="1"/>
</dbReference>
<dbReference type="Proteomes" id="UP000248423">
    <property type="component" value="Unassembled WGS sequence"/>
</dbReference>
<dbReference type="Pfam" id="PF08242">
    <property type="entry name" value="Methyltransf_12"/>
    <property type="match status" value="1"/>
</dbReference>
<dbReference type="Gene3D" id="3.40.50.720">
    <property type="entry name" value="NAD(P)-binding Rossmann-like Domain"/>
    <property type="match status" value="1"/>
</dbReference>
<dbReference type="PROSITE" id="PS50075">
    <property type="entry name" value="CARRIER"/>
    <property type="match status" value="1"/>
</dbReference>
<dbReference type="InterPro" id="IPR036291">
    <property type="entry name" value="NAD(P)-bd_dom_sf"/>
</dbReference>
<dbReference type="GO" id="GO:0016491">
    <property type="term" value="F:oxidoreductase activity"/>
    <property type="evidence" value="ECO:0007669"/>
    <property type="project" value="InterPro"/>
</dbReference>
<dbReference type="SUPFAM" id="SSF47336">
    <property type="entry name" value="ACP-like"/>
    <property type="match status" value="1"/>
</dbReference>
<keyword evidence="2" id="KW-0597">Phosphoprotein</keyword>
<dbReference type="SUPFAM" id="SSF53335">
    <property type="entry name" value="S-adenosyl-L-methionine-dependent methyltransferases"/>
    <property type="match status" value="1"/>
</dbReference>
<keyword evidence="6" id="KW-0511">Multifunctional enzyme</keyword>
<proteinExistence type="predicted"/>
<dbReference type="SMART" id="SM00825">
    <property type="entry name" value="PKS_KS"/>
    <property type="match status" value="1"/>
</dbReference>
<dbReference type="InterPro" id="IPR013968">
    <property type="entry name" value="PKS_KR"/>
</dbReference>
<keyword evidence="7" id="KW-0012">Acyltransferase</keyword>
<dbReference type="GO" id="GO:0032259">
    <property type="term" value="P:methylation"/>
    <property type="evidence" value="ECO:0007669"/>
    <property type="project" value="UniProtKB-KW"/>
</dbReference>
<dbReference type="GO" id="GO:0031177">
    <property type="term" value="F:phosphopantetheine binding"/>
    <property type="evidence" value="ECO:0007669"/>
    <property type="project" value="InterPro"/>
</dbReference>
<dbReference type="InterPro" id="IPR001227">
    <property type="entry name" value="Ac_transferase_dom_sf"/>
</dbReference>
<feature type="domain" description="PKS/mFAS DH" evidence="11">
    <location>
        <begin position="911"/>
        <end position="1193"/>
    </location>
</feature>
<evidence type="ECO:0000256" key="5">
    <source>
        <dbReference type="ARBA" id="ARBA00022857"/>
    </source>
</evidence>
<dbReference type="InterPro" id="IPR016039">
    <property type="entry name" value="Thiolase-like"/>
</dbReference>
<gene>
    <name evidence="12" type="ORF">BO78DRAFT_446059</name>
</gene>
<feature type="active site" description="Proton acceptor; for dehydratase activity" evidence="8">
    <location>
        <position position="943"/>
    </location>
</feature>
<dbReference type="Pfam" id="PF00550">
    <property type="entry name" value="PP-binding"/>
    <property type="match status" value="1"/>
</dbReference>
<evidence type="ECO:0000256" key="7">
    <source>
        <dbReference type="ARBA" id="ARBA00023315"/>
    </source>
</evidence>
<dbReference type="SMART" id="SM00829">
    <property type="entry name" value="PKS_ER"/>
    <property type="match status" value="1"/>
</dbReference>
<keyword evidence="1" id="KW-0596">Phosphopantetheine</keyword>
<accession>A0A319EUB4</accession>